<reference evidence="2" key="1">
    <citation type="journal article" date="2014" name="Genome Announc.">
        <title>Complete Genome Sequence of Campylobacter iguaniorum Strain 1485ET, Isolated from a Bearded Dragon (Pogona vitticeps).</title>
        <authorList>
            <person name="Gilbert M.J."/>
            <person name="Miller W.G."/>
            <person name="Yee E."/>
            <person name="Kik M."/>
            <person name="Wagenaar J.A."/>
            <person name="Duim B."/>
        </authorList>
    </citation>
    <scope>NUCLEOTIDE SEQUENCE [LARGE SCALE GENOMIC DNA]</scope>
    <source>
        <strain evidence="2">1485E</strain>
    </source>
</reference>
<dbReference type="HOGENOM" id="CLU_2732428_0_0_7"/>
<dbReference type="AlphaFoldDB" id="A0A076F841"/>
<keyword evidence="2" id="KW-1185">Reference proteome</keyword>
<dbReference type="PATRIC" id="fig|1244531.6.peg.457"/>
<dbReference type="eggNOG" id="ENOG502ZZFY">
    <property type="taxonomic scope" value="Bacteria"/>
</dbReference>
<dbReference type="RefSeq" id="WP_038453368.1">
    <property type="nucleotide sequence ID" value="NZ_CP009043.1"/>
</dbReference>
<evidence type="ECO:0000313" key="1">
    <source>
        <dbReference type="EMBL" id="AII14365.1"/>
    </source>
</evidence>
<sequence>MQWLDEFKTALVSEDLSKIDELTNNYPSSMNLEEMKCAAALIQDATNLFKQKQEKLDIEFQKIKKAKQYSI</sequence>
<protein>
    <submittedName>
        <fullName evidence="1">Uncharacterized protein</fullName>
    </submittedName>
</protein>
<dbReference type="EMBL" id="CP009043">
    <property type="protein sequence ID" value="AII14365.1"/>
    <property type="molecule type" value="Genomic_DNA"/>
</dbReference>
<dbReference type="STRING" id="1244531.CIG2463D_0501"/>
<organism evidence="1 2">
    <name type="scientific">Campylobacter iguaniorum</name>
    <dbReference type="NCBI Taxonomy" id="1244531"/>
    <lineage>
        <taxon>Bacteria</taxon>
        <taxon>Pseudomonadati</taxon>
        <taxon>Campylobacterota</taxon>
        <taxon>Epsilonproteobacteria</taxon>
        <taxon>Campylobacterales</taxon>
        <taxon>Campylobacteraceae</taxon>
        <taxon>Campylobacter</taxon>
    </lineage>
</organism>
<dbReference type="Proteomes" id="UP000028486">
    <property type="component" value="Chromosome"/>
</dbReference>
<proteinExistence type="predicted"/>
<accession>A0A076F841</accession>
<dbReference type="KEGG" id="caj:CIG1485E_0500"/>
<dbReference type="OrthoDB" id="5339942at2"/>
<name>A0A076F841_9BACT</name>
<evidence type="ECO:0000313" key="2">
    <source>
        <dbReference type="Proteomes" id="UP000028486"/>
    </source>
</evidence>
<gene>
    <name evidence="1" type="ORF">CIG1485E_0500</name>
</gene>